<organism evidence="1 2">
    <name type="scientific">Lysinibacillus odysseyi 34hs-1 = NBRC 100172</name>
    <dbReference type="NCBI Taxonomy" id="1220589"/>
    <lineage>
        <taxon>Bacteria</taxon>
        <taxon>Bacillati</taxon>
        <taxon>Bacillota</taxon>
        <taxon>Bacilli</taxon>
        <taxon>Bacillales</taxon>
        <taxon>Bacillaceae</taxon>
        <taxon>Lysinibacillus</taxon>
    </lineage>
</organism>
<gene>
    <name evidence="1" type="ORF">CD32_17700</name>
</gene>
<dbReference type="EMBL" id="JPVP01000059">
    <property type="protein sequence ID" value="KGR82689.1"/>
    <property type="molecule type" value="Genomic_DNA"/>
</dbReference>
<sequence length="59" mass="7066">MMETYYFLFVIIRGSFPWRKIQAPVFELYAILFFNKKMRSDFTGAGPDFRAVKYSEKGR</sequence>
<name>A0A0A3ID68_9BACI</name>
<dbReference type="AlphaFoldDB" id="A0A0A3ID68"/>
<accession>A0A0A3ID68</accession>
<evidence type="ECO:0000313" key="2">
    <source>
        <dbReference type="Proteomes" id="UP000030437"/>
    </source>
</evidence>
<protein>
    <submittedName>
        <fullName evidence="1">Uncharacterized protein</fullName>
    </submittedName>
</protein>
<reference evidence="1 2" key="1">
    <citation type="submission" date="2014-02" db="EMBL/GenBank/DDBJ databases">
        <title>Draft genome sequence of Lysinibacillus odysseyi NBRC 100172.</title>
        <authorList>
            <person name="Zhang F."/>
            <person name="Wang G."/>
            <person name="Zhang L."/>
        </authorList>
    </citation>
    <scope>NUCLEOTIDE SEQUENCE [LARGE SCALE GENOMIC DNA]</scope>
    <source>
        <strain evidence="1 2">NBRC 100172</strain>
    </source>
</reference>
<dbReference type="Proteomes" id="UP000030437">
    <property type="component" value="Unassembled WGS sequence"/>
</dbReference>
<proteinExistence type="predicted"/>
<dbReference type="RefSeq" id="WP_036157094.1">
    <property type="nucleotide sequence ID" value="NZ_AVCX01000002.1"/>
</dbReference>
<comment type="caution">
    <text evidence="1">The sequence shown here is derived from an EMBL/GenBank/DDBJ whole genome shotgun (WGS) entry which is preliminary data.</text>
</comment>
<keyword evidence="2" id="KW-1185">Reference proteome</keyword>
<evidence type="ECO:0000313" key="1">
    <source>
        <dbReference type="EMBL" id="KGR82689.1"/>
    </source>
</evidence>